<keyword evidence="1" id="KW-0472">Membrane</keyword>
<proteinExistence type="predicted"/>
<feature type="transmembrane region" description="Helical" evidence="1">
    <location>
        <begin position="33"/>
        <end position="56"/>
    </location>
</feature>
<dbReference type="Proteomes" id="UP001460270">
    <property type="component" value="Unassembled WGS sequence"/>
</dbReference>
<evidence type="ECO:0000256" key="1">
    <source>
        <dbReference type="SAM" id="Phobius"/>
    </source>
</evidence>
<protein>
    <submittedName>
        <fullName evidence="2">Uncharacterized protein</fullName>
    </submittedName>
</protein>
<accession>A0AAW0PYL2</accession>
<dbReference type="EMBL" id="JBBPFD010000003">
    <property type="protein sequence ID" value="KAK7933073.1"/>
    <property type="molecule type" value="Genomic_DNA"/>
</dbReference>
<comment type="caution">
    <text evidence="2">The sequence shown here is derived from an EMBL/GenBank/DDBJ whole genome shotgun (WGS) entry which is preliminary data.</text>
</comment>
<reference evidence="3" key="1">
    <citation type="submission" date="2024-04" db="EMBL/GenBank/DDBJ databases">
        <title>Salinicola lusitanus LLJ914,a marine bacterium isolated from the Okinawa Trough.</title>
        <authorList>
            <person name="Li J."/>
        </authorList>
    </citation>
    <scope>NUCLEOTIDE SEQUENCE [LARGE SCALE GENOMIC DNA]</scope>
</reference>
<dbReference type="AlphaFoldDB" id="A0AAW0PYL2"/>
<sequence length="120" mass="13505">MPSSLPQIFEESVRKLGRKVANDSTHTLHMSPLVSLLIFVSVHLSLGYFALLCSVVERVTCVRDELSECVYKPGACRQKQTCACRLRVCSFTLRDRGRCGKCQLPVCALKLFSLYLFLFA</sequence>
<organism evidence="2 3">
    <name type="scientific">Mugilogobius chulae</name>
    <name type="common">yellowstripe goby</name>
    <dbReference type="NCBI Taxonomy" id="88201"/>
    <lineage>
        <taxon>Eukaryota</taxon>
        <taxon>Metazoa</taxon>
        <taxon>Chordata</taxon>
        <taxon>Craniata</taxon>
        <taxon>Vertebrata</taxon>
        <taxon>Euteleostomi</taxon>
        <taxon>Actinopterygii</taxon>
        <taxon>Neopterygii</taxon>
        <taxon>Teleostei</taxon>
        <taxon>Neoteleostei</taxon>
        <taxon>Acanthomorphata</taxon>
        <taxon>Gobiaria</taxon>
        <taxon>Gobiiformes</taxon>
        <taxon>Gobioidei</taxon>
        <taxon>Gobiidae</taxon>
        <taxon>Gobionellinae</taxon>
        <taxon>Mugilogobius</taxon>
    </lineage>
</organism>
<gene>
    <name evidence="2" type="ORF">WMY93_003969</name>
</gene>
<name>A0AAW0PYL2_9GOBI</name>
<keyword evidence="1" id="KW-1133">Transmembrane helix</keyword>
<keyword evidence="1" id="KW-0812">Transmembrane</keyword>
<evidence type="ECO:0000313" key="3">
    <source>
        <dbReference type="Proteomes" id="UP001460270"/>
    </source>
</evidence>
<keyword evidence="3" id="KW-1185">Reference proteome</keyword>
<evidence type="ECO:0000313" key="2">
    <source>
        <dbReference type="EMBL" id="KAK7933073.1"/>
    </source>
</evidence>